<dbReference type="HOGENOM" id="CLU_3021165_0_0_2"/>
<gene>
    <name evidence="2" type="ORF">OCC_13495</name>
</gene>
<dbReference type="AlphaFoldDB" id="S5ZAV7"/>
<evidence type="ECO:0000256" key="1">
    <source>
        <dbReference type="SAM" id="Coils"/>
    </source>
</evidence>
<evidence type="ECO:0000313" key="3">
    <source>
        <dbReference type="Proteomes" id="UP000015502"/>
    </source>
</evidence>
<organism evidence="2 3">
    <name type="scientific">Thermococcus litoralis (strain ATCC 51850 / DSM 5473 / JCM 8560 / NS-C)</name>
    <dbReference type="NCBI Taxonomy" id="523849"/>
    <lineage>
        <taxon>Archaea</taxon>
        <taxon>Methanobacteriati</taxon>
        <taxon>Methanobacteriota</taxon>
        <taxon>Thermococci</taxon>
        <taxon>Thermococcales</taxon>
        <taxon>Thermococcaceae</taxon>
        <taxon>Thermococcus</taxon>
    </lineage>
</organism>
<dbReference type="KEGG" id="tlt:OCC_13495"/>
<keyword evidence="1" id="KW-0175">Coiled coil</keyword>
<accession>S5ZAV7</accession>
<sequence length="55" mass="6748">MLEWKVKQKIEELETELSRRKLSLNSYQDLKKVEKLEEELEMLKRMYYGLLTAEI</sequence>
<dbReference type="Proteomes" id="UP000015502">
    <property type="component" value="Chromosome"/>
</dbReference>
<evidence type="ECO:0000313" key="2">
    <source>
        <dbReference type="EMBL" id="AGT34193.1"/>
    </source>
</evidence>
<dbReference type="EMBL" id="CP006670">
    <property type="protein sequence ID" value="AGT34193.1"/>
    <property type="molecule type" value="Genomic_DNA"/>
</dbReference>
<dbReference type="GeneID" id="55636233"/>
<feature type="coiled-coil region" evidence="1">
    <location>
        <begin position="10"/>
        <end position="53"/>
    </location>
</feature>
<proteinExistence type="predicted"/>
<dbReference type="RefSeq" id="WP_020953595.1">
    <property type="nucleotide sequence ID" value="NC_022084.1"/>
</dbReference>
<dbReference type="PaxDb" id="523849-OCC_13495"/>
<reference evidence="2 3" key="1">
    <citation type="journal article" date="2012" name="J. Bacteriol.">
        <title>Genome sequence of the model hyperthermophilic archaeon Thermococcus litoralis NS-C.</title>
        <authorList>
            <person name="Gardner A.F."/>
            <person name="Kumar S."/>
            <person name="Perler F.B."/>
        </authorList>
    </citation>
    <scope>NUCLEOTIDE SEQUENCE [LARGE SCALE GENOMIC DNA]</scope>
    <source>
        <strain evidence="3">ATCC 51850 / DSM 5473 / JCM 8560 / NS-C</strain>
    </source>
</reference>
<name>S5ZAV7_THELN</name>
<keyword evidence="3" id="KW-1185">Reference proteome</keyword>
<protein>
    <submittedName>
        <fullName evidence="2">Uncharacterized protein</fullName>
    </submittedName>
</protein>